<proteinExistence type="predicted"/>
<dbReference type="EMBL" id="CP020921">
    <property type="protein sequence ID" value="AWB10646.1"/>
    <property type="molecule type" value="Genomic_DNA"/>
</dbReference>
<evidence type="ECO:0000256" key="1">
    <source>
        <dbReference type="ARBA" id="ARBA00023002"/>
    </source>
</evidence>
<accession>A0A2R4W1Q7</accession>
<keyword evidence="1" id="KW-0560">Oxidoreductase</keyword>
<sequence>MADKKLRLAVLMAGACGGCDMAIVDISETLVDVLPSLEVVFWAPTVADVKYKDLEAMPDKSVDVGLISGMIRLDEHEHMSKVMRAKCNVVVAYGACAAMGGIPGMANMHTKEDIFQTAYFDTFSTDNPDGITPQPHYLMDGKYDLTLPEFYPYVRPIQSVIDVDYFIGGCPPHHSVVLNALVAILKGELPPKGSWITNGKAVCDVCPRNPRNTDEKRELVKEVRRTIEGDPDENKCLLQQGYMCLGPITQGDCGALCTKVNIPCAGCGGPIPGVKDFGLRAISAIASILDNEELVEQIPSPVKLFYRYSLPSSMLGKKVKKA</sequence>
<dbReference type="InterPro" id="IPR051349">
    <property type="entry name" value="Hydrogenase_assoc-protein"/>
</dbReference>
<reference evidence="3 4" key="1">
    <citation type="submission" date="2017-04" db="EMBL/GenBank/DDBJ databases">
        <title>Genomic insights into metabolism of Thermodesulfobium acidiphilum.</title>
        <authorList>
            <person name="Toshchakov S.V."/>
            <person name="Frolov E.N."/>
            <person name="Kublanov I.V."/>
            <person name="Samarov N.I."/>
            <person name="Novikov A."/>
            <person name="Lebedinsky A.V."/>
            <person name="Bonch-Osmolovskaya E.A."/>
            <person name="Chernyh N.A."/>
        </authorList>
    </citation>
    <scope>NUCLEOTIDE SEQUENCE [LARGE SCALE GENOMIC DNA]</scope>
    <source>
        <strain evidence="3 4">3127-1</strain>
    </source>
</reference>
<name>A0A2R4W1Q7_THEAF</name>
<evidence type="ECO:0000313" key="4">
    <source>
        <dbReference type="Proteomes" id="UP000244792"/>
    </source>
</evidence>
<dbReference type="KEGG" id="taci:TDSAC_1305"/>
<dbReference type="Gene3D" id="3.40.50.700">
    <property type="entry name" value="NADH:ubiquinone oxidoreductase-like, 20kDa subunit"/>
    <property type="match status" value="1"/>
</dbReference>
<feature type="domain" description="NADH:ubiquinone oxidoreductase-like 20kDa subunit" evidence="2">
    <location>
        <begin position="16"/>
        <end position="184"/>
    </location>
</feature>
<organism evidence="3 4">
    <name type="scientific">Thermodesulfobium acidiphilum</name>
    <dbReference type="NCBI Taxonomy" id="1794699"/>
    <lineage>
        <taxon>Bacteria</taxon>
        <taxon>Pseudomonadati</taxon>
        <taxon>Thermodesulfobiota</taxon>
        <taxon>Thermodesulfobiia</taxon>
        <taxon>Thermodesulfobiales</taxon>
        <taxon>Thermodesulfobiaceae</taxon>
        <taxon>Thermodesulfobium</taxon>
    </lineage>
</organism>
<dbReference type="GO" id="GO:0016491">
    <property type="term" value="F:oxidoreductase activity"/>
    <property type="evidence" value="ECO:0007669"/>
    <property type="project" value="UniProtKB-KW"/>
</dbReference>
<dbReference type="AlphaFoldDB" id="A0A2R4W1Q7"/>
<dbReference type="GO" id="GO:0051536">
    <property type="term" value="F:iron-sulfur cluster binding"/>
    <property type="evidence" value="ECO:0007669"/>
    <property type="project" value="InterPro"/>
</dbReference>
<protein>
    <submittedName>
        <fullName evidence="3">F420-non-reducing hydrogenase subunit G</fullName>
    </submittedName>
</protein>
<dbReference type="Proteomes" id="UP000244792">
    <property type="component" value="Chromosome"/>
</dbReference>
<dbReference type="RefSeq" id="WP_108309433.1">
    <property type="nucleotide sequence ID" value="NZ_CP020921.1"/>
</dbReference>
<dbReference type="InterPro" id="IPR037024">
    <property type="entry name" value="NiFe_Hase_small_N_sf"/>
</dbReference>
<evidence type="ECO:0000313" key="3">
    <source>
        <dbReference type="EMBL" id="AWB10646.1"/>
    </source>
</evidence>
<dbReference type="PANTHER" id="PTHR42845">
    <property type="entry name" value="COENZYME F420-REDUCING HYDROGENASE, GAMMA SUBUNIT"/>
    <property type="match status" value="1"/>
</dbReference>
<evidence type="ECO:0000259" key="2">
    <source>
        <dbReference type="Pfam" id="PF01058"/>
    </source>
</evidence>
<dbReference type="Pfam" id="PF01058">
    <property type="entry name" value="Oxidored_q6"/>
    <property type="match status" value="1"/>
</dbReference>
<dbReference type="InterPro" id="IPR006137">
    <property type="entry name" value="NADH_UbQ_OxRdtase-like_20kDa"/>
</dbReference>
<dbReference type="OrthoDB" id="9787729at2"/>
<keyword evidence="4" id="KW-1185">Reference proteome</keyword>
<dbReference type="SUPFAM" id="SSF56770">
    <property type="entry name" value="HydA/Nqo6-like"/>
    <property type="match status" value="1"/>
</dbReference>
<gene>
    <name evidence="3" type="ORF">TDSAC_1305</name>
</gene>
<dbReference type="PANTHER" id="PTHR42845:SF2">
    <property type="entry name" value="F420-NON-REDUCING HYDROGENASE VHU SUBUNIT G"/>
    <property type="match status" value="1"/>
</dbReference>